<keyword evidence="7" id="KW-0573">Peptidoglycan synthesis</keyword>
<dbReference type="GO" id="GO:0051301">
    <property type="term" value="P:cell division"/>
    <property type="evidence" value="ECO:0007669"/>
    <property type="project" value="UniProtKB-KW"/>
</dbReference>
<keyword evidence="1" id="KW-0963">Cytoplasm</keyword>
<evidence type="ECO:0000259" key="13">
    <source>
        <dbReference type="Pfam" id="PF08245"/>
    </source>
</evidence>
<dbReference type="PANTHER" id="PTHR43024">
    <property type="entry name" value="UDP-N-ACETYLMURAMOYL-TRIPEPTIDE--D-ALANYL-D-ALANINE LIGASE"/>
    <property type="match status" value="1"/>
</dbReference>
<dbReference type="InterPro" id="IPR000713">
    <property type="entry name" value="Mur_ligase_N"/>
</dbReference>
<dbReference type="SUPFAM" id="SSF53244">
    <property type="entry name" value="MurD-like peptide ligases, peptide-binding domain"/>
    <property type="match status" value="1"/>
</dbReference>
<evidence type="ECO:0000256" key="2">
    <source>
        <dbReference type="ARBA" id="ARBA00022598"/>
    </source>
</evidence>
<evidence type="ECO:0000259" key="12">
    <source>
        <dbReference type="Pfam" id="PF02875"/>
    </source>
</evidence>
<feature type="domain" description="Mur ligase N-terminal catalytic" evidence="11">
    <location>
        <begin position="31"/>
        <end position="74"/>
    </location>
</feature>
<evidence type="ECO:0000256" key="5">
    <source>
        <dbReference type="ARBA" id="ARBA00022840"/>
    </source>
</evidence>
<dbReference type="Pfam" id="PF01225">
    <property type="entry name" value="Mur_ligase"/>
    <property type="match status" value="1"/>
</dbReference>
<dbReference type="GO" id="GO:0009252">
    <property type="term" value="P:peptidoglycan biosynthetic process"/>
    <property type="evidence" value="ECO:0007669"/>
    <property type="project" value="UniProtKB-KW"/>
</dbReference>
<evidence type="ECO:0000256" key="4">
    <source>
        <dbReference type="ARBA" id="ARBA00022741"/>
    </source>
</evidence>
<feature type="domain" description="Mur ligase central" evidence="13">
    <location>
        <begin position="107"/>
        <end position="293"/>
    </location>
</feature>
<dbReference type="Gene3D" id="3.40.1390.10">
    <property type="entry name" value="MurE/MurF, N-terminal domain"/>
    <property type="match status" value="1"/>
</dbReference>
<dbReference type="InterPro" id="IPR051046">
    <property type="entry name" value="MurCDEF_CellWall_CoF430Synth"/>
</dbReference>
<dbReference type="InterPro" id="IPR036565">
    <property type="entry name" value="Mur-like_cat_sf"/>
</dbReference>
<dbReference type="GO" id="GO:0008360">
    <property type="term" value="P:regulation of cell shape"/>
    <property type="evidence" value="ECO:0007669"/>
    <property type="project" value="UniProtKB-KW"/>
</dbReference>
<keyword evidence="3" id="KW-0132">Cell division</keyword>
<dbReference type="SUPFAM" id="SSF63418">
    <property type="entry name" value="MurE/MurF N-terminal domain"/>
    <property type="match status" value="1"/>
</dbReference>
<evidence type="ECO:0000256" key="1">
    <source>
        <dbReference type="ARBA" id="ARBA00022490"/>
    </source>
</evidence>
<sequence length="460" mass="47487">MSELTLKEVVEITNGTGSNLFDLSSVVTNAVYDSREAIPGSLFAAFNGATNNGHDFATAAISQGALAALVSEPVLAPSILVPDVLSALVKLAKANRARLNCPILALTGSSGKTTTKDLLIDLLGSLGPVLAPAGSRNNELGMPATLIGADRNSAAVVLEMGARHKGNIRELCEIARPNIVGITLIGSAHLGEFGSREAIMHTKGEIVELLADDGVAVLNADQAESRIIASKTNGKVWYAGFAPGADIQISNLSLDASSRPRFSLNTPAGKLTTQLNLIGKHQAENAAIAVGMALAAGVSLSEIEVGLAAAKPRSALRMATSVIFGVTVIDDSYNANPESMKAALAALGQMACQGKRIAVLGEMAELGTAATQLHQEVGAATEVADLLVGVGTWGNEILAGAAAAKLSNQRRISVANQAEAVEFLRHEIKSGDLVLFKASRAAGFDAVAAHLRQVLATKER</sequence>
<keyword evidence="5" id="KW-0067">ATP-binding</keyword>
<dbReference type="InterPro" id="IPR035911">
    <property type="entry name" value="MurE/MurF_N"/>
</dbReference>
<dbReference type="Gene3D" id="3.90.190.20">
    <property type="entry name" value="Mur ligase, C-terminal domain"/>
    <property type="match status" value="1"/>
</dbReference>
<dbReference type="GO" id="GO:0005524">
    <property type="term" value="F:ATP binding"/>
    <property type="evidence" value="ECO:0007669"/>
    <property type="project" value="UniProtKB-KW"/>
</dbReference>
<evidence type="ECO:0000313" key="14">
    <source>
        <dbReference type="EMBL" id="CAB4582532.1"/>
    </source>
</evidence>
<dbReference type="SUPFAM" id="SSF53623">
    <property type="entry name" value="MurD-like peptide ligases, catalytic domain"/>
    <property type="match status" value="1"/>
</dbReference>
<evidence type="ECO:0000256" key="7">
    <source>
        <dbReference type="ARBA" id="ARBA00022984"/>
    </source>
</evidence>
<dbReference type="HAMAP" id="MF_02019">
    <property type="entry name" value="MurF"/>
    <property type="match status" value="1"/>
</dbReference>
<dbReference type="Pfam" id="PF02875">
    <property type="entry name" value="Mur_ligase_C"/>
    <property type="match status" value="1"/>
</dbReference>
<dbReference type="NCBIfam" id="TIGR01143">
    <property type="entry name" value="murF"/>
    <property type="match status" value="1"/>
</dbReference>
<gene>
    <name evidence="14" type="ORF">UFOPK1726_01027</name>
</gene>
<evidence type="ECO:0000256" key="9">
    <source>
        <dbReference type="ARBA" id="ARBA00023316"/>
    </source>
</evidence>
<accession>A0A6J6F159</accession>
<keyword evidence="4" id="KW-0547">Nucleotide-binding</keyword>
<proteinExistence type="inferred from homology"/>
<keyword evidence="2" id="KW-0436">Ligase</keyword>
<dbReference type="EMBL" id="CAEZTT010000134">
    <property type="protein sequence ID" value="CAB4582532.1"/>
    <property type="molecule type" value="Genomic_DNA"/>
</dbReference>
<keyword evidence="6" id="KW-0133">Cell shape</keyword>
<dbReference type="InterPro" id="IPR013221">
    <property type="entry name" value="Mur_ligase_cen"/>
</dbReference>
<dbReference type="Gene3D" id="3.40.1190.10">
    <property type="entry name" value="Mur-like, catalytic domain"/>
    <property type="match status" value="1"/>
</dbReference>
<protein>
    <recommendedName>
        <fullName evidence="10">UDP-MurNAc-pentapeptide synthetase</fullName>
    </recommendedName>
</protein>
<evidence type="ECO:0000256" key="8">
    <source>
        <dbReference type="ARBA" id="ARBA00023306"/>
    </source>
</evidence>
<dbReference type="Pfam" id="PF08245">
    <property type="entry name" value="Mur_ligase_M"/>
    <property type="match status" value="1"/>
</dbReference>
<evidence type="ECO:0000256" key="6">
    <source>
        <dbReference type="ARBA" id="ARBA00022960"/>
    </source>
</evidence>
<evidence type="ECO:0000256" key="10">
    <source>
        <dbReference type="ARBA" id="ARBA00031461"/>
    </source>
</evidence>
<evidence type="ECO:0000259" key="11">
    <source>
        <dbReference type="Pfam" id="PF01225"/>
    </source>
</evidence>
<dbReference type="InterPro" id="IPR036615">
    <property type="entry name" value="Mur_ligase_C_dom_sf"/>
</dbReference>
<feature type="domain" description="Mur ligase C-terminal" evidence="12">
    <location>
        <begin position="325"/>
        <end position="440"/>
    </location>
</feature>
<dbReference type="InterPro" id="IPR005863">
    <property type="entry name" value="UDP-N-AcMur_synth"/>
</dbReference>
<name>A0A6J6F159_9ZZZZ</name>
<dbReference type="GO" id="GO:0071555">
    <property type="term" value="P:cell wall organization"/>
    <property type="evidence" value="ECO:0007669"/>
    <property type="project" value="UniProtKB-KW"/>
</dbReference>
<dbReference type="AlphaFoldDB" id="A0A6J6F159"/>
<organism evidence="14">
    <name type="scientific">freshwater metagenome</name>
    <dbReference type="NCBI Taxonomy" id="449393"/>
    <lineage>
        <taxon>unclassified sequences</taxon>
        <taxon>metagenomes</taxon>
        <taxon>ecological metagenomes</taxon>
    </lineage>
</organism>
<dbReference type="InterPro" id="IPR004101">
    <property type="entry name" value="Mur_ligase_C"/>
</dbReference>
<dbReference type="GO" id="GO:0047480">
    <property type="term" value="F:UDP-N-acetylmuramoyl-tripeptide-D-alanyl-D-alanine ligase activity"/>
    <property type="evidence" value="ECO:0007669"/>
    <property type="project" value="InterPro"/>
</dbReference>
<evidence type="ECO:0000256" key="3">
    <source>
        <dbReference type="ARBA" id="ARBA00022618"/>
    </source>
</evidence>
<reference evidence="14" key="1">
    <citation type="submission" date="2020-05" db="EMBL/GenBank/DDBJ databases">
        <authorList>
            <person name="Chiriac C."/>
            <person name="Salcher M."/>
            <person name="Ghai R."/>
            <person name="Kavagutti S V."/>
        </authorList>
    </citation>
    <scope>NUCLEOTIDE SEQUENCE</scope>
</reference>
<dbReference type="PANTHER" id="PTHR43024:SF1">
    <property type="entry name" value="UDP-N-ACETYLMURAMOYL-TRIPEPTIDE--D-ALANYL-D-ALANINE LIGASE"/>
    <property type="match status" value="1"/>
</dbReference>
<keyword evidence="9" id="KW-0961">Cell wall biogenesis/degradation</keyword>
<keyword evidence="8" id="KW-0131">Cell cycle</keyword>